<dbReference type="AlphaFoldDB" id="A0A367FVS5"/>
<dbReference type="InterPro" id="IPR053139">
    <property type="entry name" value="Surface_bspA-like"/>
</dbReference>
<organism evidence="1 2">
    <name type="scientific">Blautia obeum</name>
    <dbReference type="NCBI Taxonomy" id="40520"/>
    <lineage>
        <taxon>Bacteria</taxon>
        <taxon>Bacillati</taxon>
        <taxon>Bacillota</taxon>
        <taxon>Clostridia</taxon>
        <taxon>Lachnospirales</taxon>
        <taxon>Lachnospiraceae</taxon>
        <taxon>Blautia</taxon>
    </lineage>
</organism>
<accession>A0A367FVS5</accession>
<sequence length="365" mass="40619">MIIFEQDFEEMLWKYQAALDDRKKFTALVKDLFPDQAKNVNLLLMAYNMGIAQDIQSASYINNTFAFRYVKQLMDDFGMSRVNADWIVSVWCSCYGGKVLGKACDISVQKQGSGPAIQGEQSSSGKVYGDLFEYKRSQRGNGLAVTGFRGSKNQTIIFQNRSGNTPVVEIAADSFCNSSTEEAILTEGIVCIGRNAFSGCDKLHQVVLPISIEEIDDYAFENCGNLKSVSLPGALKTIGNEAFKGTGLRTIAIPESVFWIGNGVVADCQLLEHVTIPSNMDKIPEHMFEGCINLKKVELHERLNEIGERAFFGCSSLDFIVIPDSVKKIGKNAFTNTDKQFIMQCSFGSYAEEYARKNKFKYQLV</sequence>
<comment type="caution">
    <text evidence="1">The sequence shown here is derived from an EMBL/GenBank/DDBJ whole genome shotgun (WGS) entry which is preliminary data.</text>
</comment>
<dbReference type="Gene3D" id="3.80.10.10">
    <property type="entry name" value="Ribonuclease Inhibitor"/>
    <property type="match status" value="2"/>
</dbReference>
<dbReference type="PANTHER" id="PTHR45661">
    <property type="entry name" value="SURFACE ANTIGEN"/>
    <property type="match status" value="1"/>
</dbReference>
<gene>
    <name evidence="1" type="ORF">C4886_15980</name>
</gene>
<dbReference type="EMBL" id="PSQG01000030">
    <property type="protein sequence ID" value="RCH41926.1"/>
    <property type="molecule type" value="Genomic_DNA"/>
</dbReference>
<reference evidence="1 2" key="1">
    <citation type="submission" date="2018-02" db="EMBL/GenBank/DDBJ databases">
        <title>Complete genome sequencing of Faecalibacterium prausnitzii strains isolated from the human gut.</title>
        <authorList>
            <person name="Fitzgerald B.C."/>
            <person name="Shkoporov A.N."/>
            <person name="Ross P.R."/>
            <person name="Hill C."/>
        </authorList>
    </citation>
    <scope>NUCLEOTIDE SEQUENCE [LARGE SCALE GENOMIC DNA]</scope>
    <source>
        <strain evidence="1 2">APC942/31-1</strain>
    </source>
</reference>
<protein>
    <submittedName>
        <fullName evidence="1">Leucine-rich repeat domain-containing protein</fullName>
    </submittedName>
</protein>
<dbReference type="InterPro" id="IPR026906">
    <property type="entry name" value="LRR_5"/>
</dbReference>
<name>A0A367FVS5_9FIRM</name>
<evidence type="ECO:0000313" key="1">
    <source>
        <dbReference type="EMBL" id="RCH41926.1"/>
    </source>
</evidence>
<dbReference type="Proteomes" id="UP000253208">
    <property type="component" value="Unassembled WGS sequence"/>
</dbReference>
<proteinExistence type="predicted"/>
<dbReference type="PANTHER" id="PTHR45661:SF3">
    <property type="entry name" value="IG-LIKE DOMAIN-CONTAINING PROTEIN"/>
    <property type="match status" value="1"/>
</dbReference>
<dbReference type="RefSeq" id="WP_059085693.1">
    <property type="nucleotide sequence ID" value="NZ_PSQG01000030.1"/>
</dbReference>
<evidence type="ECO:0000313" key="2">
    <source>
        <dbReference type="Proteomes" id="UP000253208"/>
    </source>
</evidence>
<dbReference type="SUPFAM" id="SSF52058">
    <property type="entry name" value="L domain-like"/>
    <property type="match status" value="1"/>
</dbReference>
<dbReference type="Pfam" id="PF13306">
    <property type="entry name" value="LRR_5"/>
    <property type="match status" value="1"/>
</dbReference>
<dbReference type="InterPro" id="IPR032675">
    <property type="entry name" value="LRR_dom_sf"/>
</dbReference>